<dbReference type="InterPro" id="IPR016095">
    <property type="entry name" value="Ribosomal_uL1_3-a/b-sand"/>
</dbReference>
<dbReference type="GO" id="GO:0015934">
    <property type="term" value="C:large ribosomal subunit"/>
    <property type="evidence" value="ECO:0007669"/>
    <property type="project" value="InterPro"/>
</dbReference>
<sequence length="199" mass="22022">MARKKGKKYQVSIALVEKKKQYELKEAVALLKKMKYASFDETVEIHLNLKEEGLKGEVSLPHGTGKQISVVIADDALLAKIDAGTIEFDVLIAAPSFMPKLVKYAKILGPKGLMPNPKNGTVSDKPEEAVKKFKSGGMRYKSESKFPLLHQSLGKISFKDEELIANIQSFVNAVQKKNINSIYLSLTMSPSVRVNIESI</sequence>
<dbReference type="PIRSF" id="PIRSF002155">
    <property type="entry name" value="Ribosomal_L1"/>
    <property type="match status" value="1"/>
</dbReference>
<evidence type="ECO:0000256" key="5">
    <source>
        <dbReference type="ARBA" id="ARBA00023274"/>
    </source>
</evidence>
<keyword evidence="5 6" id="KW-0687">Ribonucleoprotein</keyword>
<dbReference type="Gene3D" id="3.40.50.790">
    <property type="match status" value="1"/>
</dbReference>
<reference evidence="7 8" key="1">
    <citation type="journal article" date="2016" name="Nat. Commun.">
        <title>Thousands of microbial genomes shed light on interconnected biogeochemical processes in an aquifer system.</title>
        <authorList>
            <person name="Anantharaman K."/>
            <person name="Brown C.T."/>
            <person name="Hug L.A."/>
            <person name="Sharon I."/>
            <person name="Castelle C.J."/>
            <person name="Probst A.J."/>
            <person name="Thomas B.C."/>
            <person name="Singh A."/>
            <person name="Wilkins M.J."/>
            <person name="Karaoz U."/>
            <person name="Brodie E.L."/>
            <person name="Williams K.H."/>
            <person name="Hubbard S.S."/>
            <person name="Banfield J.F."/>
        </authorList>
    </citation>
    <scope>NUCLEOTIDE SEQUENCE [LARGE SCALE GENOMIC DNA]</scope>
</reference>
<protein>
    <recommendedName>
        <fullName evidence="6">Ribosomal protein</fullName>
    </recommendedName>
</protein>
<proteinExistence type="inferred from homology"/>
<accession>A0A1F7HDC7</accession>
<name>A0A1F7HDC7_9BACT</name>
<dbReference type="SUPFAM" id="SSF56808">
    <property type="entry name" value="Ribosomal protein L1"/>
    <property type="match status" value="1"/>
</dbReference>
<evidence type="ECO:0000313" key="8">
    <source>
        <dbReference type="Proteomes" id="UP000177027"/>
    </source>
</evidence>
<dbReference type="Pfam" id="PF00687">
    <property type="entry name" value="Ribosomal_L1"/>
    <property type="match status" value="1"/>
</dbReference>
<dbReference type="Gene3D" id="3.30.190.20">
    <property type="match status" value="2"/>
</dbReference>
<evidence type="ECO:0000256" key="2">
    <source>
        <dbReference type="ARBA" id="ARBA00022491"/>
    </source>
</evidence>
<keyword evidence="2" id="KW-0678">Repressor</keyword>
<dbReference type="InterPro" id="IPR023674">
    <property type="entry name" value="Ribosomal_uL1-like"/>
</dbReference>
<evidence type="ECO:0000256" key="1">
    <source>
        <dbReference type="ARBA" id="ARBA00010531"/>
    </source>
</evidence>
<evidence type="ECO:0000256" key="4">
    <source>
        <dbReference type="ARBA" id="ARBA00022980"/>
    </source>
</evidence>
<dbReference type="EMBL" id="MFZS01000020">
    <property type="protein sequence ID" value="OGK28926.1"/>
    <property type="molecule type" value="Genomic_DNA"/>
</dbReference>
<keyword evidence="4 6" id="KW-0689">Ribosomal protein</keyword>
<evidence type="ECO:0000256" key="3">
    <source>
        <dbReference type="ARBA" id="ARBA00022845"/>
    </source>
</evidence>
<dbReference type="AlphaFoldDB" id="A0A1F7HDC7"/>
<dbReference type="InterPro" id="IPR023673">
    <property type="entry name" value="Ribosomal_uL1_CS"/>
</dbReference>
<dbReference type="InterPro" id="IPR002143">
    <property type="entry name" value="Ribosomal_uL1"/>
</dbReference>
<dbReference type="GO" id="GO:0003735">
    <property type="term" value="F:structural constituent of ribosome"/>
    <property type="evidence" value="ECO:0007669"/>
    <property type="project" value="InterPro"/>
</dbReference>
<evidence type="ECO:0000256" key="6">
    <source>
        <dbReference type="RuleBase" id="RU000659"/>
    </source>
</evidence>
<dbReference type="GO" id="GO:0006417">
    <property type="term" value="P:regulation of translation"/>
    <property type="evidence" value="ECO:0007669"/>
    <property type="project" value="UniProtKB-KW"/>
</dbReference>
<comment type="caution">
    <text evidence="7">The sequence shown here is derived from an EMBL/GenBank/DDBJ whole genome shotgun (WGS) entry which is preliminary data.</text>
</comment>
<dbReference type="GO" id="GO:0003723">
    <property type="term" value="F:RNA binding"/>
    <property type="evidence" value="ECO:0007669"/>
    <property type="project" value="InterPro"/>
</dbReference>
<dbReference type="InterPro" id="IPR028364">
    <property type="entry name" value="Ribosomal_uL1/biogenesis"/>
</dbReference>
<dbReference type="CDD" id="cd00403">
    <property type="entry name" value="Ribosomal_L1"/>
    <property type="match status" value="1"/>
</dbReference>
<dbReference type="PANTHER" id="PTHR36427">
    <property type="entry name" value="54S RIBOSOMAL PROTEIN L1, MITOCHONDRIAL"/>
    <property type="match status" value="1"/>
</dbReference>
<dbReference type="Proteomes" id="UP000177027">
    <property type="component" value="Unassembled WGS sequence"/>
</dbReference>
<evidence type="ECO:0000313" key="7">
    <source>
        <dbReference type="EMBL" id="OGK28926.1"/>
    </source>
</evidence>
<organism evidence="7 8">
    <name type="scientific">Candidatus Roizmanbacteria bacterium RIFCSPHIGHO2_02_FULL_40_9</name>
    <dbReference type="NCBI Taxonomy" id="1802042"/>
    <lineage>
        <taxon>Bacteria</taxon>
        <taxon>Candidatus Roizmaniibacteriota</taxon>
    </lineage>
</organism>
<keyword evidence="3" id="KW-0810">Translation regulation</keyword>
<dbReference type="PANTHER" id="PTHR36427:SF3">
    <property type="entry name" value="LARGE RIBOSOMAL SUBUNIT PROTEIN UL1M"/>
    <property type="match status" value="1"/>
</dbReference>
<gene>
    <name evidence="7" type="ORF">A3D06_00180</name>
</gene>
<comment type="similarity">
    <text evidence="1 6">Belongs to the universal ribosomal protein uL1 family.</text>
</comment>
<dbReference type="GO" id="GO:0006412">
    <property type="term" value="P:translation"/>
    <property type="evidence" value="ECO:0007669"/>
    <property type="project" value="InterPro"/>
</dbReference>
<dbReference type="PROSITE" id="PS01199">
    <property type="entry name" value="RIBOSOMAL_L1"/>
    <property type="match status" value="1"/>
</dbReference>